<feature type="transmembrane region" description="Helical" evidence="2">
    <location>
        <begin position="31"/>
        <end position="50"/>
    </location>
</feature>
<reference evidence="4" key="1">
    <citation type="submission" date="2022-08" db="EMBL/GenBank/DDBJ databases">
        <title>Mycobacterium kiyosense sp. nov., scotochromogenic slow-glowing species isolated from respiratory specimens.</title>
        <authorList>
            <person name="Fukano H."/>
            <person name="Kazumi Y."/>
            <person name="Sakagami N."/>
            <person name="Ato M."/>
            <person name="Mitarai S."/>
            <person name="Hoshino Y."/>
        </authorList>
    </citation>
    <scope>NUCLEOTIDE SEQUENCE</scope>
    <source>
        <strain evidence="4">1413</strain>
        <strain evidence="3">SRL2020-028</strain>
    </source>
</reference>
<feature type="region of interest" description="Disordered" evidence="1">
    <location>
        <begin position="1"/>
        <end position="25"/>
    </location>
</feature>
<gene>
    <name evidence="4" type="ORF">Mkiyose1413_01640</name>
    <name evidence="3" type="ORF">SRL2020028_22110</name>
</gene>
<evidence type="ECO:0000313" key="3">
    <source>
        <dbReference type="EMBL" id="GLB82955.1"/>
    </source>
</evidence>
<sequence length="96" mass="10294">MADIANTQRASRSHQHDSPPSLEEAQRAPGMLVIAGALLAFVVSVAAFSLGKVGVGIATTSAGMLILSAGLSWLSMERRRVRDAERGLRRPNRQVR</sequence>
<evidence type="ECO:0000313" key="5">
    <source>
        <dbReference type="Proteomes" id="UP001064782"/>
    </source>
</evidence>
<evidence type="ECO:0008006" key="6">
    <source>
        <dbReference type="Google" id="ProtNLM"/>
    </source>
</evidence>
<evidence type="ECO:0000256" key="2">
    <source>
        <dbReference type="SAM" id="Phobius"/>
    </source>
</evidence>
<organism evidence="4 5">
    <name type="scientific">Mycobacterium kiyosense</name>
    <dbReference type="NCBI Taxonomy" id="2871094"/>
    <lineage>
        <taxon>Bacteria</taxon>
        <taxon>Bacillati</taxon>
        <taxon>Actinomycetota</taxon>
        <taxon>Actinomycetes</taxon>
        <taxon>Mycobacteriales</taxon>
        <taxon>Mycobacteriaceae</taxon>
        <taxon>Mycobacterium</taxon>
    </lineage>
</organism>
<dbReference type="EMBL" id="BRXE01000018">
    <property type="protein sequence ID" value="GLB82955.1"/>
    <property type="molecule type" value="Genomic_DNA"/>
</dbReference>
<keyword evidence="2" id="KW-0812">Transmembrane</keyword>
<comment type="caution">
    <text evidence="4">The sequence shown here is derived from an EMBL/GenBank/DDBJ whole genome shotgun (WGS) entry which is preliminary data.</text>
</comment>
<dbReference type="GeneID" id="83627624"/>
<protein>
    <recommendedName>
        <fullName evidence="6">UsfY protein</fullName>
    </recommendedName>
</protein>
<name>A0A9P3PZY4_9MYCO</name>
<accession>A0A9P3PZY4</accession>
<proteinExistence type="predicted"/>
<evidence type="ECO:0000313" key="4">
    <source>
        <dbReference type="EMBL" id="GLD28281.1"/>
    </source>
</evidence>
<evidence type="ECO:0000256" key="1">
    <source>
        <dbReference type="SAM" id="MobiDB-lite"/>
    </source>
</evidence>
<keyword evidence="5" id="KW-1185">Reference proteome</keyword>
<dbReference type="Proteomes" id="UP001165663">
    <property type="component" value="Unassembled WGS sequence"/>
</dbReference>
<keyword evidence="2" id="KW-1133">Transmembrane helix</keyword>
<keyword evidence="2" id="KW-0472">Membrane</keyword>
<dbReference type="EMBL" id="BRZI01000001">
    <property type="protein sequence ID" value="GLD28281.1"/>
    <property type="molecule type" value="Genomic_DNA"/>
</dbReference>
<dbReference type="AlphaFoldDB" id="A0A9P3PZY4"/>
<feature type="compositionally biased region" description="Polar residues" evidence="1">
    <location>
        <begin position="1"/>
        <end position="10"/>
    </location>
</feature>
<feature type="transmembrane region" description="Helical" evidence="2">
    <location>
        <begin position="56"/>
        <end position="76"/>
    </location>
</feature>
<dbReference type="RefSeq" id="WP_236983675.1">
    <property type="nucleotide sequence ID" value="NZ_BRXE01000018.1"/>
</dbReference>
<dbReference type="Proteomes" id="UP001064782">
    <property type="component" value="Unassembled WGS sequence"/>
</dbReference>